<name>A0A182T654_9DIPT</name>
<keyword evidence="4" id="KW-0472">Membrane</keyword>
<comment type="subcellular location">
    <subcellularLocation>
        <location evidence="1">Membrane</location>
    </subcellularLocation>
</comment>
<proteinExistence type="predicted"/>
<dbReference type="PRINTS" id="PR00205">
    <property type="entry name" value="CADHERIN"/>
</dbReference>
<feature type="domain" description="Cadherin" evidence="6">
    <location>
        <begin position="17"/>
        <end position="63"/>
    </location>
</feature>
<evidence type="ECO:0000313" key="8">
    <source>
        <dbReference type="Proteomes" id="UP000075901"/>
    </source>
</evidence>
<dbReference type="PROSITE" id="PS50268">
    <property type="entry name" value="CADHERIN_2"/>
    <property type="match status" value="1"/>
</dbReference>
<protein>
    <recommendedName>
        <fullName evidence="6">Cadherin domain-containing protein</fullName>
    </recommendedName>
</protein>
<dbReference type="InterPro" id="IPR015919">
    <property type="entry name" value="Cadherin-like_sf"/>
</dbReference>
<dbReference type="Gene3D" id="2.60.40.60">
    <property type="entry name" value="Cadherins"/>
    <property type="match status" value="2"/>
</dbReference>
<dbReference type="VEuPathDB" id="VectorBase:AMAM020406"/>
<evidence type="ECO:0000256" key="1">
    <source>
        <dbReference type="ARBA" id="ARBA00004370"/>
    </source>
</evidence>
<dbReference type="SUPFAM" id="SSF49313">
    <property type="entry name" value="Cadherin-like"/>
    <property type="match status" value="1"/>
</dbReference>
<organism evidence="7 8">
    <name type="scientific">Anopheles maculatus</name>
    <dbReference type="NCBI Taxonomy" id="74869"/>
    <lineage>
        <taxon>Eukaryota</taxon>
        <taxon>Metazoa</taxon>
        <taxon>Ecdysozoa</taxon>
        <taxon>Arthropoda</taxon>
        <taxon>Hexapoda</taxon>
        <taxon>Insecta</taxon>
        <taxon>Pterygota</taxon>
        <taxon>Neoptera</taxon>
        <taxon>Endopterygota</taxon>
        <taxon>Diptera</taxon>
        <taxon>Nematocera</taxon>
        <taxon>Culicoidea</taxon>
        <taxon>Culicidae</taxon>
        <taxon>Anophelinae</taxon>
        <taxon>Anopheles</taxon>
        <taxon>Anopheles maculatus group</taxon>
    </lineage>
</organism>
<dbReference type="GO" id="GO:0007156">
    <property type="term" value="P:homophilic cell adhesion via plasma membrane adhesion molecules"/>
    <property type="evidence" value="ECO:0007669"/>
    <property type="project" value="InterPro"/>
</dbReference>
<evidence type="ECO:0000256" key="4">
    <source>
        <dbReference type="ARBA" id="ARBA00023136"/>
    </source>
</evidence>
<sequence>MSFCRCALFGCTIRHPPLDRDQPNGRPQWRFTVFAQDEGGEGLVGYADVQVNLKDINDNAPIFPQGVYFGNVTENGTAGMVVMTMTAVDYDDPNEGKWRFIFRLFSNRGFVERRRDTHIIGCIKLQTLQRHLSKCSLVYTFLSLLIHWHTQVRMLS</sequence>
<dbReference type="Proteomes" id="UP000075901">
    <property type="component" value="Unassembled WGS sequence"/>
</dbReference>
<dbReference type="GO" id="GO:0016342">
    <property type="term" value="C:catenin complex"/>
    <property type="evidence" value="ECO:0007669"/>
    <property type="project" value="TreeGrafter"/>
</dbReference>
<reference evidence="8" key="1">
    <citation type="submission" date="2013-09" db="EMBL/GenBank/DDBJ databases">
        <title>The Genome Sequence of Anopheles maculatus species B.</title>
        <authorList>
            <consortium name="The Broad Institute Genomics Platform"/>
            <person name="Neafsey D.E."/>
            <person name="Besansky N."/>
            <person name="Howell P."/>
            <person name="Walton C."/>
            <person name="Young S.K."/>
            <person name="Zeng Q."/>
            <person name="Gargeya S."/>
            <person name="Fitzgerald M."/>
            <person name="Haas B."/>
            <person name="Abouelleil A."/>
            <person name="Allen A.W."/>
            <person name="Alvarado L."/>
            <person name="Arachchi H.M."/>
            <person name="Berlin A.M."/>
            <person name="Chapman S.B."/>
            <person name="Gainer-Dewar J."/>
            <person name="Goldberg J."/>
            <person name="Griggs A."/>
            <person name="Gujja S."/>
            <person name="Hansen M."/>
            <person name="Howarth C."/>
            <person name="Imamovic A."/>
            <person name="Ireland A."/>
            <person name="Larimer J."/>
            <person name="McCowan C."/>
            <person name="Murphy C."/>
            <person name="Pearson M."/>
            <person name="Poon T.W."/>
            <person name="Priest M."/>
            <person name="Roberts A."/>
            <person name="Saif S."/>
            <person name="Shea T."/>
            <person name="Sisk P."/>
            <person name="Sykes S."/>
            <person name="Wortman J."/>
            <person name="Nusbaum C."/>
            <person name="Birren B."/>
        </authorList>
    </citation>
    <scope>NUCLEOTIDE SEQUENCE [LARGE SCALE GENOMIC DNA]</scope>
    <source>
        <strain evidence="8">maculatus3</strain>
    </source>
</reference>
<dbReference type="GO" id="GO:0045296">
    <property type="term" value="F:cadherin binding"/>
    <property type="evidence" value="ECO:0007669"/>
    <property type="project" value="TreeGrafter"/>
</dbReference>
<evidence type="ECO:0000256" key="3">
    <source>
        <dbReference type="ARBA" id="ARBA00022837"/>
    </source>
</evidence>
<accession>A0A182T654</accession>
<evidence type="ECO:0000256" key="5">
    <source>
        <dbReference type="PROSITE-ProRule" id="PRU00043"/>
    </source>
</evidence>
<dbReference type="PANTHER" id="PTHR24027:SF438">
    <property type="entry name" value="CADHERIN 23"/>
    <property type="match status" value="1"/>
</dbReference>
<dbReference type="GO" id="GO:0016477">
    <property type="term" value="P:cell migration"/>
    <property type="evidence" value="ECO:0007669"/>
    <property type="project" value="TreeGrafter"/>
</dbReference>
<keyword evidence="2" id="KW-0677">Repeat</keyword>
<dbReference type="InterPro" id="IPR020894">
    <property type="entry name" value="Cadherin_CS"/>
</dbReference>
<keyword evidence="8" id="KW-1185">Reference proteome</keyword>
<evidence type="ECO:0000256" key="2">
    <source>
        <dbReference type="ARBA" id="ARBA00022737"/>
    </source>
</evidence>
<dbReference type="PANTHER" id="PTHR24027">
    <property type="entry name" value="CADHERIN-23"/>
    <property type="match status" value="1"/>
</dbReference>
<reference evidence="7" key="2">
    <citation type="submission" date="2020-05" db="UniProtKB">
        <authorList>
            <consortium name="EnsemblMetazoa"/>
        </authorList>
    </citation>
    <scope>IDENTIFICATION</scope>
    <source>
        <strain evidence="7">maculatus3</strain>
    </source>
</reference>
<evidence type="ECO:0000313" key="7">
    <source>
        <dbReference type="EnsemblMetazoa" id="AMAM020406-PA"/>
    </source>
</evidence>
<dbReference type="GO" id="GO:0005509">
    <property type="term" value="F:calcium ion binding"/>
    <property type="evidence" value="ECO:0007669"/>
    <property type="project" value="UniProtKB-UniRule"/>
</dbReference>
<dbReference type="GO" id="GO:0031175">
    <property type="term" value="P:neuron projection development"/>
    <property type="evidence" value="ECO:0007669"/>
    <property type="project" value="TreeGrafter"/>
</dbReference>
<dbReference type="EnsemblMetazoa" id="AMAM020406-RA">
    <property type="protein sequence ID" value="AMAM020406-PA"/>
    <property type="gene ID" value="AMAM020406"/>
</dbReference>
<keyword evidence="3 5" id="KW-0106">Calcium</keyword>
<dbReference type="PROSITE" id="PS00232">
    <property type="entry name" value="CADHERIN_1"/>
    <property type="match status" value="1"/>
</dbReference>
<dbReference type="InterPro" id="IPR039808">
    <property type="entry name" value="Cadherin"/>
</dbReference>
<dbReference type="AlphaFoldDB" id="A0A182T654"/>
<dbReference type="GO" id="GO:0008013">
    <property type="term" value="F:beta-catenin binding"/>
    <property type="evidence" value="ECO:0007669"/>
    <property type="project" value="TreeGrafter"/>
</dbReference>
<dbReference type="InterPro" id="IPR002126">
    <property type="entry name" value="Cadherin-like_dom"/>
</dbReference>
<dbReference type="CDD" id="cd11304">
    <property type="entry name" value="Cadherin_repeat"/>
    <property type="match status" value="1"/>
</dbReference>
<evidence type="ECO:0000259" key="6">
    <source>
        <dbReference type="PROSITE" id="PS50268"/>
    </source>
</evidence>